<dbReference type="SMART" id="SM00257">
    <property type="entry name" value="LysM"/>
    <property type="match status" value="1"/>
</dbReference>
<reference evidence="2 3" key="1">
    <citation type="submission" date="2023-09" db="EMBL/GenBank/DDBJ databases">
        <title>Whole genome shotgun sequencing (WGS) of Bosea sp. ZW T0_25, isolated from stored onions (Allium cepa).</title>
        <authorList>
            <person name="Stoll D.A."/>
            <person name="Huch M."/>
        </authorList>
    </citation>
    <scope>NUCLEOTIDE SEQUENCE [LARGE SCALE GENOMIC DNA]</scope>
    <source>
        <strain evidence="2 3">ZW T0_25</strain>
    </source>
</reference>
<sequence length="318" mass="34430">MPRLWEPYKIRSGDTLWEIAKEKLGSGTQWPRIYAFNNSREALKAGAKRISNPDTIKAGDTILIPNLNECQKKIPTKKETSRPPSLKAEIKSTKVPFSVQHQLDLQPPIVLNFITFIATIKLSGSVVITLGRPVPLTYVTDKSIEASAQKEVNAVYAKLISESSVNYKPSGEVSFSNRMIVESKGIGAPKTAFAVEVGSARPVPILKAEIIYPELRGKIGNDAFCTTEVKITIEIEPVLQPPRLSPVRVHQTRPVPASTRQNIDWARLAADARPATQAVAAVVTVGFVAWCFVTYGAGAATAPAYTGAMAGLLLAGVQ</sequence>
<keyword evidence="3" id="KW-1185">Reference proteome</keyword>
<dbReference type="CDD" id="cd00118">
    <property type="entry name" value="LysM"/>
    <property type="match status" value="1"/>
</dbReference>
<dbReference type="PANTHER" id="PTHR34700">
    <property type="entry name" value="POTASSIUM BINDING PROTEIN KBP"/>
    <property type="match status" value="1"/>
</dbReference>
<dbReference type="PROSITE" id="PS51782">
    <property type="entry name" value="LYSM"/>
    <property type="match status" value="1"/>
</dbReference>
<dbReference type="PANTHER" id="PTHR34700:SF4">
    <property type="entry name" value="PHAGE-LIKE ELEMENT PBSX PROTEIN XKDP"/>
    <property type="match status" value="1"/>
</dbReference>
<protein>
    <submittedName>
        <fullName evidence="2">LysM domain-containing protein</fullName>
    </submittedName>
</protein>
<dbReference type="Gene3D" id="3.10.350.10">
    <property type="entry name" value="LysM domain"/>
    <property type="match status" value="1"/>
</dbReference>
<dbReference type="Pfam" id="PF01476">
    <property type="entry name" value="LysM"/>
    <property type="match status" value="1"/>
</dbReference>
<evidence type="ECO:0000259" key="1">
    <source>
        <dbReference type="PROSITE" id="PS51782"/>
    </source>
</evidence>
<name>A0ABU3S331_9HYPH</name>
<dbReference type="RefSeq" id="WP_316017097.1">
    <property type="nucleotide sequence ID" value="NZ_JAWDID010000004.1"/>
</dbReference>
<feature type="domain" description="LysM" evidence="1">
    <location>
        <begin position="6"/>
        <end position="64"/>
    </location>
</feature>
<evidence type="ECO:0000313" key="2">
    <source>
        <dbReference type="EMBL" id="MDU0339185.1"/>
    </source>
</evidence>
<gene>
    <name evidence="2" type="ORF">RKE40_04815</name>
</gene>
<proteinExistence type="predicted"/>
<dbReference type="InterPro" id="IPR018392">
    <property type="entry name" value="LysM"/>
</dbReference>
<accession>A0ABU3S331</accession>
<dbReference type="Proteomes" id="UP001254257">
    <property type="component" value="Unassembled WGS sequence"/>
</dbReference>
<comment type="caution">
    <text evidence="2">The sequence shown here is derived from an EMBL/GenBank/DDBJ whole genome shotgun (WGS) entry which is preliminary data.</text>
</comment>
<dbReference type="EMBL" id="JAWDID010000004">
    <property type="protein sequence ID" value="MDU0339185.1"/>
    <property type="molecule type" value="Genomic_DNA"/>
</dbReference>
<dbReference type="InterPro" id="IPR036779">
    <property type="entry name" value="LysM_dom_sf"/>
</dbReference>
<evidence type="ECO:0000313" key="3">
    <source>
        <dbReference type="Proteomes" id="UP001254257"/>
    </source>
</evidence>
<organism evidence="2 3">
    <name type="scientific">Bosea rubneri</name>
    <dbReference type="NCBI Taxonomy" id="3075434"/>
    <lineage>
        <taxon>Bacteria</taxon>
        <taxon>Pseudomonadati</taxon>
        <taxon>Pseudomonadota</taxon>
        <taxon>Alphaproteobacteria</taxon>
        <taxon>Hyphomicrobiales</taxon>
        <taxon>Boseaceae</taxon>
        <taxon>Bosea</taxon>
    </lineage>
</organism>
<dbReference type="InterPro" id="IPR052196">
    <property type="entry name" value="Bact_Kbp"/>
</dbReference>